<dbReference type="EMBL" id="BAABBA010000020">
    <property type="protein sequence ID" value="GAA4288978.1"/>
    <property type="molecule type" value="Genomic_DNA"/>
</dbReference>
<gene>
    <name evidence="3" type="ORF">GCM10022262_33390</name>
</gene>
<sequence length="189" mass="20536">MTERRPDDVPVGNWVDQLIRAAQERGEFDDLPGAGKPLRDTGPLDEDWWIRQKIRDEDLPPDVLLPPALLLRKEVAGLPRAVRDLPTEAAVREAVREVNLRVAAWIRTPTGPVVPVAPADPDAVVAGWRAAREAPPSPTTDDAAPHRARPDGARPGDAAGDGGRPVVAPHPDGAPGPRGPWWRRLLRGR</sequence>
<evidence type="ECO:0000256" key="1">
    <source>
        <dbReference type="SAM" id="MobiDB-lite"/>
    </source>
</evidence>
<organism evidence="3 4">
    <name type="scientific">Georgenia daeguensis</name>
    <dbReference type="NCBI Taxonomy" id="908355"/>
    <lineage>
        <taxon>Bacteria</taxon>
        <taxon>Bacillati</taxon>
        <taxon>Actinomycetota</taxon>
        <taxon>Actinomycetes</taxon>
        <taxon>Micrococcales</taxon>
        <taxon>Bogoriellaceae</taxon>
        <taxon>Georgenia</taxon>
    </lineage>
</organism>
<feature type="compositionally biased region" description="Basic and acidic residues" evidence="1">
    <location>
        <begin position="143"/>
        <end position="154"/>
    </location>
</feature>
<proteinExistence type="predicted"/>
<dbReference type="Proteomes" id="UP001499841">
    <property type="component" value="Unassembled WGS sequence"/>
</dbReference>
<comment type="caution">
    <text evidence="3">The sequence shown here is derived from an EMBL/GenBank/DDBJ whole genome shotgun (WGS) entry which is preliminary data.</text>
</comment>
<reference evidence="4" key="1">
    <citation type="journal article" date="2019" name="Int. J. Syst. Evol. Microbiol.">
        <title>The Global Catalogue of Microorganisms (GCM) 10K type strain sequencing project: providing services to taxonomists for standard genome sequencing and annotation.</title>
        <authorList>
            <consortium name="The Broad Institute Genomics Platform"/>
            <consortium name="The Broad Institute Genome Sequencing Center for Infectious Disease"/>
            <person name="Wu L."/>
            <person name="Ma J."/>
        </authorList>
    </citation>
    <scope>NUCLEOTIDE SEQUENCE [LARGE SCALE GENOMIC DNA]</scope>
    <source>
        <strain evidence="4">JCM 17459</strain>
    </source>
</reference>
<dbReference type="InterPro" id="IPR018961">
    <property type="entry name" value="DnaJ_homolog_subfam-C_membr-28"/>
</dbReference>
<name>A0ABP8EYC3_9MICO</name>
<accession>A0ABP8EYC3</accession>
<evidence type="ECO:0000313" key="3">
    <source>
        <dbReference type="EMBL" id="GAA4288978.1"/>
    </source>
</evidence>
<feature type="compositionally biased region" description="Low complexity" evidence="1">
    <location>
        <begin position="155"/>
        <end position="169"/>
    </location>
</feature>
<dbReference type="RefSeq" id="WP_345043652.1">
    <property type="nucleotide sequence ID" value="NZ_BAABBA010000020.1"/>
</dbReference>
<evidence type="ECO:0000259" key="2">
    <source>
        <dbReference type="Pfam" id="PF09350"/>
    </source>
</evidence>
<keyword evidence="4" id="KW-1185">Reference proteome</keyword>
<evidence type="ECO:0000313" key="4">
    <source>
        <dbReference type="Proteomes" id="UP001499841"/>
    </source>
</evidence>
<feature type="domain" description="DnaJ homologue subfamily C member 28 conserved" evidence="2">
    <location>
        <begin position="14"/>
        <end position="83"/>
    </location>
</feature>
<protein>
    <recommendedName>
        <fullName evidence="2">DnaJ homologue subfamily C member 28 conserved domain-containing protein</fullName>
    </recommendedName>
</protein>
<feature type="region of interest" description="Disordered" evidence="1">
    <location>
        <begin position="131"/>
        <end position="189"/>
    </location>
</feature>
<dbReference type="Pfam" id="PF09350">
    <property type="entry name" value="DJC28_CD"/>
    <property type="match status" value="1"/>
</dbReference>